<sequence>MKYKSSQIIFLTLIITGAITFIYSMIFWDESLLVLSLLQMGSGSLGFYIIENYLPPKYPPYLKREKD</sequence>
<reference evidence="2" key="1">
    <citation type="journal article" date="2015" name="Nature">
        <title>Complex archaea that bridge the gap between prokaryotes and eukaryotes.</title>
        <authorList>
            <person name="Spang A."/>
            <person name="Saw J.H."/>
            <person name="Jorgensen S.L."/>
            <person name="Zaremba-Niedzwiedzka K."/>
            <person name="Martijn J."/>
            <person name="Lind A.E."/>
            <person name="van Eijk R."/>
            <person name="Schleper C."/>
            <person name="Guy L."/>
            <person name="Ettema T.J."/>
        </authorList>
    </citation>
    <scope>NUCLEOTIDE SEQUENCE</scope>
</reference>
<keyword evidence="1" id="KW-0812">Transmembrane</keyword>
<feature type="transmembrane region" description="Helical" evidence="1">
    <location>
        <begin position="7"/>
        <end position="26"/>
    </location>
</feature>
<protein>
    <submittedName>
        <fullName evidence="2">Uncharacterized protein</fullName>
    </submittedName>
</protein>
<dbReference type="EMBL" id="LAZR01021407">
    <property type="protein sequence ID" value="KKL85427.1"/>
    <property type="molecule type" value="Genomic_DNA"/>
</dbReference>
<feature type="transmembrane region" description="Helical" evidence="1">
    <location>
        <begin position="32"/>
        <end position="54"/>
    </location>
</feature>
<evidence type="ECO:0000313" key="2">
    <source>
        <dbReference type="EMBL" id="KKL85427.1"/>
    </source>
</evidence>
<gene>
    <name evidence="2" type="ORF">LCGC14_1954800</name>
</gene>
<keyword evidence="1" id="KW-0472">Membrane</keyword>
<keyword evidence="1" id="KW-1133">Transmembrane helix</keyword>
<comment type="caution">
    <text evidence="2">The sequence shown here is derived from an EMBL/GenBank/DDBJ whole genome shotgun (WGS) entry which is preliminary data.</text>
</comment>
<proteinExistence type="predicted"/>
<evidence type="ECO:0000256" key="1">
    <source>
        <dbReference type="SAM" id="Phobius"/>
    </source>
</evidence>
<accession>A0A0F9IDH6</accession>
<name>A0A0F9IDH6_9ZZZZ</name>
<dbReference type="AlphaFoldDB" id="A0A0F9IDH6"/>
<organism evidence="2">
    <name type="scientific">marine sediment metagenome</name>
    <dbReference type="NCBI Taxonomy" id="412755"/>
    <lineage>
        <taxon>unclassified sequences</taxon>
        <taxon>metagenomes</taxon>
        <taxon>ecological metagenomes</taxon>
    </lineage>
</organism>